<feature type="region of interest" description="Disordered" evidence="1">
    <location>
        <begin position="1"/>
        <end position="108"/>
    </location>
</feature>
<name>A0A7J7UCM0_MYOMY</name>
<comment type="caution">
    <text evidence="2">The sequence shown here is derived from an EMBL/GenBank/DDBJ whole genome shotgun (WGS) entry which is preliminary data.</text>
</comment>
<protein>
    <submittedName>
        <fullName evidence="2">Uncharacterized protein</fullName>
    </submittedName>
</protein>
<reference evidence="2 3" key="1">
    <citation type="journal article" date="2020" name="Nature">
        <title>Six reference-quality genomes reveal evolution of bat adaptations.</title>
        <authorList>
            <person name="Jebb D."/>
            <person name="Huang Z."/>
            <person name="Pippel M."/>
            <person name="Hughes G.M."/>
            <person name="Lavrichenko K."/>
            <person name="Devanna P."/>
            <person name="Winkler S."/>
            <person name="Jermiin L.S."/>
            <person name="Skirmuntt E.C."/>
            <person name="Katzourakis A."/>
            <person name="Burkitt-Gray L."/>
            <person name="Ray D.A."/>
            <person name="Sullivan K.A.M."/>
            <person name="Roscito J.G."/>
            <person name="Kirilenko B.M."/>
            <person name="Davalos L.M."/>
            <person name="Corthals A.P."/>
            <person name="Power M.L."/>
            <person name="Jones G."/>
            <person name="Ransome R.D."/>
            <person name="Dechmann D.K.N."/>
            <person name="Locatelli A.G."/>
            <person name="Puechmaille S.J."/>
            <person name="Fedrigo O."/>
            <person name="Jarvis E.D."/>
            <person name="Hiller M."/>
            <person name="Vernes S.C."/>
            <person name="Myers E.W."/>
            <person name="Teeling E.C."/>
        </authorList>
    </citation>
    <scope>NUCLEOTIDE SEQUENCE [LARGE SCALE GENOMIC DNA]</scope>
    <source>
        <strain evidence="2">MMyoMyo1</strain>
        <tissue evidence="2">Flight muscle</tissue>
    </source>
</reference>
<feature type="compositionally biased region" description="Basic residues" evidence="1">
    <location>
        <begin position="94"/>
        <end position="103"/>
    </location>
</feature>
<gene>
    <name evidence="2" type="ORF">mMyoMyo1_008736</name>
</gene>
<proteinExistence type="predicted"/>
<keyword evidence="3" id="KW-1185">Reference proteome</keyword>
<sequence>MDGEAKAPALHGLAASEAGGAPRAGHADPCAGAVPPPSHSPGVDLNSPWLAFPRAEARSTGPECLFRPGWGSGQARRKRPQDVCPRGGQAPRPGGRRTGRRSRRPESAASVAWILAPRPLLPHPQGQAAHNRHLVDKESGWKQGETGTLSPAPASLIFSSFSSHIPSSLLWETCCSASQT</sequence>
<organism evidence="2 3">
    <name type="scientific">Myotis myotis</name>
    <name type="common">Greater mouse-eared bat</name>
    <name type="synonym">Vespertilio myotis</name>
    <dbReference type="NCBI Taxonomy" id="51298"/>
    <lineage>
        <taxon>Eukaryota</taxon>
        <taxon>Metazoa</taxon>
        <taxon>Chordata</taxon>
        <taxon>Craniata</taxon>
        <taxon>Vertebrata</taxon>
        <taxon>Euteleostomi</taxon>
        <taxon>Mammalia</taxon>
        <taxon>Eutheria</taxon>
        <taxon>Laurasiatheria</taxon>
        <taxon>Chiroptera</taxon>
        <taxon>Yangochiroptera</taxon>
        <taxon>Vespertilionidae</taxon>
        <taxon>Myotis</taxon>
    </lineage>
</organism>
<accession>A0A7J7UCM0</accession>
<evidence type="ECO:0000256" key="1">
    <source>
        <dbReference type="SAM" id="MobiDB-lite"/>
    </source>
</evidence>
<evidence type="ECO:0000313" key="2">
    <source>
        <dbReference type="EMBL" id="KAF6310677.1"/>
    </source>
</evidence>
<dbReference type="EMBL" id="JABWUV010000013">
    <property type="protein sequence ID" value="KAF6310677.1"/>
    <property type="molecule type" value="Genomic_DNA"/>
</dbReference>
<evidence type="ECO:0000313" key="3">
    <source>
        <dbReference type="Proteomes" id="UP000527355"/>
    </source>
</evidence>
<dbReference type="Proteomes" id="UP000527355">
    <property type="component" value="Unassembled WGS sequence"/>
</dbReference>
<dbReference type="AlphaFoldDB" id="A0A7J7UCM0"/>